<organism evidence="2 3">
    <name type="scientific">Iris pallida</name>
    <name type="common">Sweet iris</name>
    <dbReference type="NCBI Taxonomy" id="29817"/>
    <lineage>
        <taxon>Eukaryota</taxon>
        <taxon>Viridiplantae</taxon>
        <taxon>Streptophyta</taxon>
        <taxon>Embryophyta</taxon>
        <taxon>Tracheophyta</taxon>
        <taxon>Spermatophyta</taxon>
        <taxon>Magnoliopsida</taxon>
        <taxon>Liliopsida</taxon>
        <taxon>Asparagales</taxon>
        <taxon>Iridaceae</taxon>
        <taxon>Iridoideae</taxon>
        <taxon>Irideae</taxon>
        <taxon>Iris</taxon>
    </lineage>
</organism>
<dbReference type="Pfam" id="PF16994">
    <property type="entry name" value="Glyco_trans_4_5"/>
    <property type="match status" value="1"/>
</dbReference>
<accession>A0AAX6I2H7</accession>
<dbReference type="InterPro" id="IPR041693">
    <property type="entry name" value="Glyco_trans_4_5"/>
</dbReference>
<dbReference type="EMBL" id="JANAVB010005397">
    <property type="protein sequence ID" value="KAJ6847520.1"/>
    <property type="molecule type" value="Genomic_DNA"/>
</dbReference>
<keyword evidence="3" id="KW-1185">Reference proteome</keyword>
<reference evidence="2" key="1">
    <citation type="journal article" date="2023" name="GigaByte">
        <title>Genome assembly of the bearded iris, Iris pallida Lam.</title>
        <authorList>
            <person name="Bruccoleri R.E."/>
            <person name="Oakeley E.J."/>
            <person name="Faust A.M.E."/>
            <person name="Altorfer M."/>
            <person name="Dessus-Babus S."/>
            <person name="Burckhardt D."/>
            <person name="Oertli M."/>
            <person name="Naumann U."/>
            <person name="Petersen F."/>
            <person name="Wong J."/>
        </authorList>
    </citation>
    <scope>NUCLEOTIDE SEQUENCE</scope>
    <source>
        <strain evidence="2">GSM-AAB239-AS_SAM_17_03QT</strain>
    </source>
</reference>
<evidence type="ECO:0000313" key="3">
    <source>
        <dbReference type="Proteomes" id="UP001140949"/>
    </source>
</evidence>
<dbReference type="AlphaFoldDB" id="A0AAX6I2H7"/>
<name>A0AAX6I2H7_IRIPA</name>
<proteinExistence type="predicted"/>
<evidence type="ECO:0000313" key="2">
    <source>
        <dbReference type="EMBL" id="KAJ6847520.1"/>
    </source>
</evidence>
<dbReference type="Proteomes" id="UP001140949">
    <property type="component" value="Unassembled WGS sequence"/>
</dbReference>
<protein>
    <submittedName>
        <fullName evidence="2">Uncharacterized protein</fullName>
    </submittedName>
</protein>
<reference evidence="2" key="2">
    <citation type="submission" date="2023-04" db="EMBL/GenBank/DDBJ databases">
        <authorList>
            <person name="Bruccoleri R.E."/>
            <person name="Oakeley E.J."/>
            <person name="Faust A.-M."/>
            <person name="Dessus-Babus S."/>
            <person name="Altorfer M."/>
            <person name="Burckhardt D."/>
            <person name="Oertli M."/>
            <person name="Naumann U."/>
            <person name="Petersen F."/>
            <person name="Wong J."/>
        </authorList>
    </citation>
    <scope>NUCLEOTIDE SEQUENCE</scope>
    <source>
        <strain evidence="2">GSM-AAB239-AS_SAM_17_03QT</strain>
        <tissue evidence="2">Leaf</tissue>
    </source>
</reference>
<dbReference type="PANTHER" id="PTHR47252:SF4">
    <property type="entry name" value="GLYCOSYLTRANSFERASE"/>
    <property type="match status" value="1"/>
</dbReference>
<dbReference type="EMBL" id="JANAVB010028443">
    <property type="protein sequence ID" value="KAJ6815784.1"/>
    <property type="molecule type" value="Genomic_DNA"/>
</dbReference>
<sequence length="120" mass="13303">MAESDVGSLESTPTWALSIEHAPHLLTPVFATEGQEAVNATLEADFVVLNTDVAGKWLDIISRNMHLKLFQRFSGGFMKYEVITSNCVKHLPFVAGAMIDSHKYWKNGTHGHLEYAISTI</sequence>
<comment type="caution">
    <text evidence="2">The sequence shown here is derived from an EMBL/GenBank/DDBJ whole genome shotgun (WGS) entry which is preliminary data.</text>
</comment>
<evidence type="ECO:0000313" key="1">
    <source>
        <dbReference type="EMBL" id="KAJ6815784.1"/>
    </source>
</evidence>
<dbReference type="PANTHER" id="PTHR47252">
    <property type="entry name" value="GLYCOSYLTRANSFERASE"/>
    <property type="match status" value="1"/>
</dbReference>
<gene>
    <name evidence="1" type="ORF">M6B38_132655</name>
    <name evidence="2" type="ORF">M6B38_277165</name>
</gene>